<sequence>MKEKKMICTGFEASRDAQKNRTEGVTAVKAADLSHVTNSFAFTIRRKSYWTDHSSINYFPCLFRILKALKMWYPFLVLLVLSSTIDLSNQDVIDNILMSLSKGITYFDMQGRNINLDGVVGYLILQAQLQEATRTWPHSDFLSLSQRAAAVSMLKRLNKSLSTAVSALQETDPKYFKEFEPILDSSFWFLPAEWSSTDPSLVYTSVRSMECYDEQLSDKCMTLLLGTWKDNGTPCIVTKSCRDTMTQFGCPHYSLSHQLLYFMIGTMKGCSRMLKGDLRLSRVNITVEHYKRIFCSNMMRSNQDIFKNAITGQMQDIFIENILLCGLVGFSDFYKLDWLQSILTWQDQEAGCFGKEEDISQIFEEFLDAPHKRVKRREKTLTDGCSSHMTGVAVSALGGFLNYYLSEQDITKRPLI</sequence>
<protein>
    <submittedName>
        <fullName evidence="1">Uncharacterized protein</fullName>
    </submittedName>
</protein>
<dbReference type="OrthoDB" id="5949187at2759"/>
<organism evidence="1 2">
    <name type="scientific">Onychostoma macrolepis</name>
    <dbReference type="NCBI Taxonomy" id="369639"/>
    <lineage>
        <taxon>Eukaryota</taxon>
        <taxon>Metazoa</taxon>
        <taxon>Chordata</taxon>
        <taxon>Craniata</taxon>
        <taxon>Vertebrata</taxon>
        <taxon>Euteleostomi</taxon>
        <taxon>Actinopterygii</taxon>
        <taxon>Neopterygii</taxon>
        <taxon>Teleostei</taxon>
        <taxon>Ostariophysi</taxon>
        <taxon>Cypriniformes</taxon>
        <taxon>Cyprinidae</taxon>
        <taxon>Acrossocheilinae</taxon>
        <taxon>Onychostoma</taxon>
    </lineage>
</organism>
<dbReference type="Pfam" id="PF15882">
    <property type="entry name" value="DUF4735"/>
    <property type="match status" value="1"/>
</dbReference>
<evidence type="ECO:0000313" key="1">
    <source>
        <dbReference type="EMBL" id="KAF4116173.1"/>
    </source>
</evidence>
<dbReference type="InterPro" id="IPR031751">
    <property type="entry name" value="DUF4735"/>
</dbReference>
<dbReference type="Proteomes" id="UP000579812">
    <property type="component" value="Unassembled WGS sequence"/>
</dbReference>
<accession>A0A7J6DA49</accession>
<dbReference type="GO" id="GO:0005829">
    <property type="term" value="C:cytosol"/>
    <property type="evidence" value="ECO:0007669"/>
    <property type="project" value="TreeGrafter"/>
</dbReference>
<keyword evidence="2" id="KW-1185">Reference proteome</keyword>
<evidence type="ECO:0000313" key="2">
    <source>
        <dbReference type="Proteomes" id="UP000579812"/>
    </source>
</evidence>
<name>A0A7J6DA49_9TELE</name>
<comment type="caution">
    <text evidence="1">The sequence shown here is derived from an EMBL/GenBank/DDBJ whole genome shotgun (WGS) entry which is preliminary data.</text>
</comment>
<proteinExistence type="predicted"/>
<dbReference type="AlphaFoldDB" id="A0A7J6DA49"/>
<dbReference type="GO" id="GO:0016020">
    <property type="term" value="C:membrane"/>
    <property type="evidence" value="ECO:0007669"/>
    <property type="project" value="TreeGrafter"/>
</dbReference>
<gene>
    <name evidence="1" type="ORF">G5714_003662</name>
</gene>
<dbReference type="PANTHER" id="PTHR33539:SF1">
    <property type="entry name" value="UPF0764 PROTEIN C16ORF89"/>
    <property type="match status" value="1"/>
</dbReference>
<dbReference type="PANTHER" id="PTHR33539">
    <property type="entry name" value="UPF0764 PROTEIN C16ORF89"/>
    <property type="match status" value="1"/>
</dbReference>
<dbReference type="EMBL" id="JAAMOB010000003">
    <property type="protein sequence ID" value="KAF4116173.1"/>
    <property type="molecule type" value="Genomic_DNA"/>
</dbReference>
<reference evidence="1 2" key="1">
    <citation type="submission" date="2020-04" db="EMBL/GenBank/DDBJ databases">
        <title>Chromosome-level genome assembly of a cyprinid fish Onychostoma macrolepis by integration of Nanopore Sequencing, Bionano and Hi-C technology.</title>
        <authorList>
            <person name="Wang D."/>
        </authorList>
    </citation>
    <scope>NUCLEOTIDE SEQUENCE [LARGE SCALE GENOMIC DNA]</scope>
    <source>
        <strain evidence="1">SWU-2019</strain>
        <tissue evidence="1">Muscle</tissue>
    </source>
</reference>